<protein>
    <submittedName>
        <fullName evidence="8">Isoamylase N-terminal domain protein</fullName>
    </submittedName>
</protein>
<keyword evidence="5" id="KW-0320">Glycogen biosynthesis</keyword>
<dbReference type="EMBL" id="ACCF01000021">
    <property type="protein sequence ID" value="EEF69454.1"/>
    <property type="molecule type" value="Genomic_DNA"/>
</dbReference>
<evidence type="ECO:0000313" key="8">
    <source>
        <dbReference type="EMBL" id="EEF69454.1"/>
    </source>
</evidence>
<evidence type="ECO:0000256" key="1">
    <source>
        <dbReference type="ARBA" id="ARBA00002953"/>
    </source>
</evidence>
<evidence type="ECO:0000256" key="4">
    <source>
        <dbReference type="ARBA" id="ARBA00022679"/>
    </source>
</evidence>
<sequence length="151" mass="17391">MNQTTLIESFHQGHCIDAYELFGAHFTYERVNGVRFTVYAPHARSVQVVGDFNGWNGENANMERLPEDQGIWSLFIPDLKEGQLYKYRIEDSAGNVFDKSDPYAFYSEMRPNSASVIVNLKGFQWKDQIWLGERSKNFSEPLNIYEVHAGS</sequence>
<dbReference type="InterPro" id="IPR014756">
    <property type="entry name" value="Ig_E-set"/>
</dbReference>
<dbReference type="Proteomes" id="UP000005950">
    <property type="component" value="Unassembled WGS sequence"/>
</dbReference>
<dbReference type="PANTHER" id="PTHR43651">
    <property type="entry name" value="1,4-ALPHA-GLUCAN-BRANCHING ENZYME"/>
    <property type="match status" value="1"/>
</dbReference>
<dbReference type="PANTHER" id="PTHR43651:SF3">
    <property type="entry name" value="1,4-ALPHA-GLUCAN-BRANCHING ENZYME"/>
    <property type="match status" value="1"/>
</dbReference>
<name>B9Y3J4_9FIRM</name>
<dbReference type="InterPro" id="IPR004193">
    <property type="entry name" value="Glyco_hydro_13_N"/>
</dbReference>
<evidence type="ECO:0000256" key="2">
    <source>
        <dbReference type="ARBA" id="ARBA00022600"/>
    </source>
</evidence>
<keyword evidence="4" id="KW-0808">Transferase</keyword>
<comment type="function">
    <text evidence="1">Catalyzes the formation of the alpha-1,6-glucosidic linkages in glycogen by scission of a 1,4-alpha-linked oligosaccharide from growing alpha-1,4-glucan chains and the subsequent attachment of the oligosaccharide to the alpha-1,6 position.</text>
</comment>
<dbReference type="RefSeq" id="WP_006057585.1">
    <property type="nucleotide sequence ID" value="NZ_GG657552.1"/>
</dbReference>
<keyword evidence="2" id="KW-0321">Glycogen metabolism</keyword>
<evidence type="ECO:0000256" key="5">
    <source>
        <dbReference type="ARBA" id="ARBA00023056"/>
    </source>
</evidence>
<evidence type="ECO:0000256" key="6">
    <source>
        <dbReference type="ARBA" id="ARBA00023277"/>
    </source>
</evidence>
<dbReference type="Gene3D" id="2.60.40.10">
    <property type="entry name" value="Immunoglobulins"/>
    <property type="match status" value="1"/>
</dbReference>
<evidence type="ECO:0000256" key="3">
    <source>
        <dbReference type="ARBA" id="ARBA00022676"/>
    </source>
</evidence>
<accession>B9Y3J4</accession>
<dbReference type="GO" id="GO:0005978">
    <property type="term" value="P:glycogen biosynthetic process"/>
    <property type="evidence" value="ECO:0007669"/>
    <property type="project" value="UniProtKB-KW"/>
</dbReference>
<feature type="domain" description="Glycoside hydrolase family 13 N-terminal" evidence="7">
    <location>
        <begin position="22"/>
        <end position="104"/>
    </location>
</feature>
<evidence type="ECO:0000313" key="9">
    <source>
        <dbReference type="Proteomes" id="UP000005950"/>
    </source>
</evidence>
<organism evidence="8 9">
    <name type="scientific">Holdemania filiformis DSM 12042</name>
    <dbReference type="NCBI Taxonomy" id="545696"/>
    <lineage>
        <taxon>Bacteria</taxon>
        <taxon>Bacillati</taxon>
        <taxon>Bacillota</taxon>
        <taxon>Erysipelotrichia</taxon>
        <taxon>Erysipelotrichales</taxon>
        <taxon>Erysipelotrichaceae</taxon>
        <taxon>Holdemania</taxon>
    </lineage>
</organism>
<dbReference type="InterPro" id="IPR044143">
    <property type="entry name" value="GlgB_N_E_set_prok"/>
</dbReference>
<dbReference type="SUPFAM" id="SSF81296">
    <property type="entry name" value="E set domains"/>
    <property type="match status" value="1"/>
</dbReference>
<dbReference type="STRING" id="545696.HOLDEFILI_00369"/>
<dbReference type="CDD" id="cd02855">
    <property type="entry name" value="E_set_GBE_prok_N"/>
    <property type="match status" value="1"/>
</dbReference>
<dbReference type="Pfam" id="PF02922">
    <property type="entry name" value="CBM_48"/>
    <property type="match status" value="1"/>
</dbReference>
<dbReference type="GO" id="GO:0004553">
    <property type="term" value="F:hydrolase activity, hydrolyzing O-glycosyl compounds"/>
    <property type="evidence" value="ECO:0007669"/>
    <property type="project" value="InterPro"/>
</dbReference>
<dbReference type="InterPro" id="IPR013783">
    <property type="entry name" value="Ig-like_fold"/>
</dbReference>
<evidence type="ECO:0000259" key="7">
    <source>
        <dbReference type="Pfam" id="PF02922"/>
    </source>
</evidence>
<dbReference type="HOGENOM" id="CLU_142824_0_0_9"/>
<keyword evidence="3" id="KW-0328">Glycosyltransferase</keyword>
<comment type="caution">
    <text evidence="8">The sequence shown here is derived from an EMBL/GenBank/DDBJ whole genome shotgun (WGS) entry which is preliminary data.</text>
</comment>
<dbReference type="eggNOG" id="COG0296">
    <property type="taxonomic scope" value="Bacteria"/>
</dbReference>
<dbReference type="FunFam" id="2.60.40.10:FF:000169">
    <property type="entry name" value="1,4-alpha-glucan branching enzyme GlgB"/>
    <property type="match status" value="1"/>
</dbReference>
<gene>
    <name evidence="8" type="ORF">HOLDEFILI_00369</name>
</gene>
<keyword evidence="6" id="KW-0119">Carbohydrate metabolism</keyword>
<dbReference type="GO" id="GO:0003844">
    <property type="term" value="F:1,4-alpha-glucan branching enzyme activity"/>
    <property type="evidence" value="ECO:0007669"/>
    <property type="project" value="TreeGrafter"/>
</dbReference>
<dbReference type="GO" id="GO:0005829">
    <property type="term" value="C:cytosol"/>
    <property type="evidence" value="ECO:0007669"/>
    <property type="project" value="TreeGrafter"/>
</dbReference>
<reference evidence="8 9" key="1">
    <citation type="submission" date="2008-12" db="EMBL/GenBank/DDBJ databases">
        <authorList>
            <person name="Fulton L."/>
            <person name="Clifton S."/>
            <person name="Fulton B."/>
            <person name="Xu J."/>
            <person name="Minx P."/>
            <person name="Pepin K.H."/>
            <person name="Johnson M."/>
            <person name="Bhonagiri V."/>
            <person name="Nash W.E."/>
            <person name="Mardis E.R."/>
            <person name="Wilson R.K."/>
        </authorList>
    </citation>
    <scope>NUCLEOTIDE SEQUENCE [LARGE SCALE GENOMIC DNA]</scope>
    <source>
        <strain evidence="8 9">DSM 12042</strain>
    </source>
</reference>
<proteinExistence type="predicted"/>
<feature type="non-terminal residue" evidence="8">
    <location>
        <position position="151"/>
    </location>
</feature>
<reference evidence="8 9" key="2">
    <citation type="submission" date="2009-02" db="EMBL/GenBank/DDBJ databases">
        <title>Draft genome sequence of Holdemania filiformis DSM 12042.</title>
        <authorList>
            <person name="Sudarsanam P."/>
            <person name="Ley R."/>
            <person name="Guruge J."/>
            <person name="Turnbaugh P.J."/>
            <person name="Mahowald M."/>
            <person name="Liep D."/>
            <person name="Gordon J."/>
        </authorList>
    </citation>
    <scope>NUCLEOTIDE SEQUENCE [LARGE SCALE GENOMIC DNA]</scope>
    <source>
        <strain evidence="8 9">DSM 12042</strain>
    </source>
</reference>
<dbReference type="AlphaFoldDB" id="B9Y3J4"/>